<evidence type="ECO:0000256" key="10">
    <source>
        <dbReference type="ARBA" id="ARBA00023012"/>
    </source>
</evidence>
<dbReference type="PROSITE" id="PS50109">
    <property type="entry name" value="HIS_KIN"/>
    <property type="match status" value="1"/>
</dbReference>
<comment type="caution">
    <text evidence="18">The sequence shown here is derived from an EMBL/GenBank/DDBJ whole genome shotgun (WGS) entry which is preliminary data.</text>
</comment>
<dbReference type="SUPFAM" id="SSF52172">
    <property type="entry name" value="CheY-like"/>
    <property type="match status" value="1"/>
</dbReference>
<evidence type="ECO:0000256" key="7">
    <source>
        <dbReference type="ARBA" id="ARBA00022741"/>
    </source>
</evidence>
<dbReference type="SUPFAM" id="SSF55874">
    <property type="entry name" value="ATPase domain of HSP90 chaperone/DNA topoisomerase II/histidine kinase"/>
    <property type="match status" value="1"/>
</dbReference>
<keyword evidence="11 14" id="KW-0472">Membrane</keyword>
<dbReference type="SMART" id="SM00387">
    <property type="entry name" value="HATPase_c"/>
    <property type="match status" value="1"/>
</dbReference>
<dbReference type="Pfam" id="PF00512">
    <property type="entry name" value="HisKA"/>
    <property type="match status" value="1"/>
</dbReference>
<dbReference type="SUPFAM" id="SSF47226">
    <property type="entry name" value="Histidine-containing phosphotransfer domain, HPT domain"/>
    <property type="match status" value="1"/>
</dbReference>
<keyword evidence="8" id="KW-0067">ATP-binding</keyword>
<dbReference type="CDD" id="cd00088">
    <property type="entry name" value="HPT"/>
    <property type="match status" value="1"/>
</dbReference>
<dbReference type="SUPFAM" id="SSF47384">
    <property type="entry name" value="Homodimeric domain of signal transducing histidine kinase"/>
    <property type="match status" value="1"/>
</dbReference>
<keyword evidence="4" id="KW-1003">Cell membrane</keyword>
<dbReference type="Gene3D" id="3.40.50.2300">
    <property type="match status" value="1"/>
</dbReference>
<evidence type="ECO:0000256" key="6">
    <source>
        <dbReference type="ARBA" id="ARBA00022692"/>
    </source>
</evidence>
<dbReference type="PROSITE" id="PS50894">
    <property type="entry name" value="HPT"/>
    <property type="match status" value="1"/>
</dbReference>
<dbReference type="PROSITE" id="PS50110">
    <property type="entry name" value="RESPONSE_REGULATORY"/>
    <property type="match status" value="1"/>
</dbReference>
<evidence type="ECO:0000313" key="19">
    <source>
        <dbReference type="Proteomes" id="UP000638570"/>
    </source>
</evidence>
<dbReference type="Gene3D" id="1.10.287.130">
    <property type="match status" value="1"/>
</dbReference>
<feature type="modified residue" description="Phosphohistidine" evidence="12">
    <location>
        <position position="677"/>
    </location>
</feature>
<dbReference type="Gene3D" id="1.20.120.160">
    <property type="entry name" value="HPT domain"/>
    <property type="match status" value="1"/>
</dbReference>
<proteinExistence type="predicted"/>
<evidence type="ECO:0000256" key="3">
    <source>
        <dbReference type="ARBA" id="ARBA00012438"/>
    </source>
</evidence>
<dbReference type="SMART" id="SM00073">
    <property type="entry name" value="HPT"/>
    <property type="match status" value="1"/>
</dbReference>
<feature type="domain" description="Response regulatory" evidence="16">
    <location>
        <begin position="475"/>
        <end position="591"/>
    </location>
</feature>
<sequence>MRTLPLRIKVSALAALICFVTVMVIGGVLVWNQNQFKSRLIEDGVWAAYQLDRELAKFKLALTDRENLPADDLVLQFDILYSRIALFRQGQVARLMERVDGGQALAAGITAAIEAIDQDFLQWQDSGFEEDEALIGRIQQRLGQVQKDSEMLLLKANRFVYQLKSGEYETSIRLYGYIFALLLFMSLSIVMVLRNLFKEHRLSSEKRDALERLTGQLSVAVEQANSANKAKSEFLATMSHEIRTPMNAIIGLSSLLLEQPLDERSRHYGSTIKSSGELLLHLINDILDYSKVEAGKLVINPSPVSLRAEVAGLAALFDARDNAERVDFIYDVENGVPDSLLFDVDRVRQVLINLLSNAFKFTETGRVTLRIESSSAGLLRFSVYDTGCGIAHGQQQRLFHPFMQADSSSSRRHGGTGLGLAICKRLVESMGGEIGLFSEPRLGSHFWFELPLAVAPDGVVARAASTEEPAAPPARVLLVEDNPVNQEVAKAILGKQGHQVTVADGGEQALALCRQRHFDLVLMDMQMPGMDGLETTRRLRLQLGGQPLPIIAITANVMAGERERCLAAGMDDYLSKPVNPQVLNRTLARHLTAVPSDRLPAEEAVPSASWPTPARPNVPGMAPLLDGDMLQSLSGELGEESAHALIAMFFERLEERRQLLTRAAGEEDFPLLSRELHSLKGAAGTLGLSGISRLAQRYEEELGHRQAFSLERLLEELDELLLQTEKSLALWFDGTAERAGNG</sequence>
<dbReference type="CDD" id="cd17546">
    <property type="entry name" value="REC_hyHK_CKI1_RcsC-like"/>
    <property type="match status" value="1"/>
</dbReference>
<feature type="domain" description="Histidine kinase" evidence="15">
    <location>
        <begin position="237"/>
        <end position="454"/>
    </location>
</feature>
<dbReference type="InterPro" id="IPR001789">
    <property type="entry name" value="Sig_transdc_resp-reg_receiver"/>
</dbReference>
<evidence type="ECO:0000313" key="18">
    <source>
        <dbReference type="EMBL" id="MBL1376985.1"/>
    </source>
</evidence>
<dbReference type="InterPro" id="IPR003594">
    <property type="entry name" value="HATPase_dom"/>
</dbReference>
<dbReference type="SMART" id="SM00388">
    <property type="entry name" value="HisKA"/>
    <property type="match status" value="1"/>
</dbReference>
<dbReference type="CDD" id="cd00082">
    <property type="entry name" value="HisKA"/>
    <property type="match status" value="1"/>
</dbReference>
<keyword evidence="6 14" id="KW-0812">Transmembrane</keyword>
<evidence type="ECO:0000259" key="17">
    <source>
        <dbReference type="PROSITE" id="PS50894"/>
    </source>
</evidence>
<feature type="transmembrane region" description="Helical" evidence="14">
    <location>
        <begin position="174"/>
        <end position="197"/>
    </location>
</feature>
<keyword evidence="19" id="KW-1185">Reference proteome</keyword>
<evidence type="ECO:0000256" key="2">
    <source>
        <dbReference type="ARBA" id="ARBA00004651"/>
    </source>
</evidence>
<evidence type="ECO:0000256" key="9">
    <source>
        <dbReference type="ARBA" id="ARBA00022989"/>
    </source>
</evidence>
<dbReference type="Pfam" id="PF01627">
    <property type="entry name" value="Hpt"/>
    <property type="match status" value="1"/>
</dbReference>
<dbReference type="InterPro" id="IPR008207">
    <property type="entry name" value="Sig_transdc_His_kin_Hpt_dom"/>
</dbReference>
<dbReference type="PANTHER" id="PTHR45339">
    <property type="entry name" value="HYBRID SIGNAL TRANSDUCTION HISTIDINE KINASE J"/>
    <property type="match status" value="1"/>
</dbReference>
<keyword evidence="5 13" id="KW-0597">Phosphoprotein</keyword>
<keyword evidence="7" id="KW-0547">Nucleotide-binding</keyword>
<keyword evidence="10" id="KW-0902">Two-component regulatory system</keyword>
<keyword evidence="9 14" id="KW-1133">Transmembrane helix</keyword>
<feature type="transmembrane region" description="Helical" evidence="14">
    <location>
        <begin position="12"/>
        <end position="31"/>
    </location>
</feature>
<dbReference type="InterPro" id="IPR011006">
    <property type="entry name" value="CheY-like_superfamily"/>
</dbReference>
<comment type="catalytic activity">
    <reaction evidence="1">
        <text>ATP + protein L-histidine = ADP + protein N-phospho-L-histidine.</text>
        <dbReference type="EC" id="2.7.13.3"/>
    </reaction>
</comment>
<dbReference type="SMART" id="SM00448">
    <property type="entry name" value="REC"/>
    <property type="match status" value="1"/>
</dbReference>
<name>A0ABS1QQ43_9GAMM</name>
<dbReference type="Gene3D" id="3.30.565.10">
    <property type="entry name" value="Histidine kinase-like ATPase, C-terminal domain"/>
    <property type="match status" value="1"/>
</dbReference>
<evidence type="ECO:0000256" key="13">
    <source>
        <dbReference type="PROSITE-ProRule" id="PRU00169"/>
    </source>
</evidence>
<dbReference type="RefSeq" id="WP_202083410.1">
    <property type="nucleotide sequence ID" value="NZ_JAERTZ010000015.1"/>
</dbReference>
<dbReference type="InterPro" id="IPR005467">
    <property type="entry name" value="His_kinase_dom"/>
</dbReference>
<dbReference type="EMBL" id="JAERTZ010000015">
    <property type="protein sequence ID" value="MBL1376985.1"/>
    <property type="molecule type" value="Genomic_DNA"/>
</dbReference>
<dbReference type="PANTHER" id="PTHR45339:SF1">
    <property type="entry name" value="HYBRID SIGNAL TRANSDUCTION HISTIDINE KINASE J"/>
    <property type="match status" value="1"/>
</dbReference>
<evidence type="ECO:0000256" key="12">
    <source>
        <dbReference type="PROSITE-ProRule" id="PRU00110"/>
    </source>
</evidence>
<evidence type="ECO:0000259" key="16">
    <source>
        <dbReference type="PROSITE" id="PS50110"/>
    </source>
</evidence>
<protein>
    <recommendedName>
        <fullName evidence="3">histidine kinase</fullName>
        <ecNumber evidence="3">2.7.13.3</ecNumber>
    </recommendedName>
</protein>
<dbReference type="Pfam" id="PF00072">
    <property type="entry name" value="Response_reg"/>
    <property type="match status" value="1"/>
</dbReference>
<feature type="domain" description="HPt" evidence="17">
    <location>
        <begin position="638"/>
        <end position="731"/>
    </location>
</feature>
<dbReference type="EC" id="2.7.13.3" evidence="3"/>
<dbReference type="Proteomes" id="UP000638570">
    <property type="component" value="Unassembled WGS sequence"/>
</dbReference>
<dbReference type="CDD" id="cd16922">
    <property type="entry name" value="HATPase_EvgS-ArcB-TorS-like"/>
    <property type="match status" value="1"/>
</dbReference>
<evidence type="ECO:0000256" key="5">
    <source>
        <dbReference type="ARBA" id="ARBA00022553"/>
    </source>
</evidence>
<evidence type="ECO:0000256" key="4">
    <source>
        <dbReference type="ARBA" id="ARBA00022475"/>
    </source>
</evidence>
<dbReference type="InterPro" id="IPR003661">
    <property type="entry name" value="HisK_dim/P_dom"/>
</dbReference>
<dbReference type="InterPro" id="IPR004358">
    <property type="entry name" value="Sig_transdc_His_kin-like_C"/>
</dbReference>
<gene>
    <name evidence="18" type="ORF">JKV55_06505</name>
</gene>
<organism evidence="18 19">
    <name type="scientific">Zobellella iuensis</name>
    <dbReference type="NCBI Taxonomy" id="2803811"/>
    <lineage>
        <taxon>Bacteria</taxon>
        <taxon>Pseudomonadati</taxon>
        <taxon>Pseudomonadota</taxon>
        <taxon>Gammaproteobacteria</taxon>
        <taxon>Aeromonadales</taxon>
        <taxon>Aeromonadaceae</taxon>
        <taxon>Zobellella</taxon>
    </lineage>
</organism>
<evidence type="ECO:0000256" key="14">
    <source>
        <dbReference type="SAM" id="Phobius"/>
    </source>
</evidence>
<evidence type="ECO:0000256" key="8">
    <source>
        <dbReference type="ARBA" id="ARBA00022840"/>
    </source>
</evidence>
<evidence type="ECO:0000259" key="15">
    <source>
        <dbReference type="PROSITE" id="PS50109"/>
    </source>
</evidence>
<comment type="subcellular location">
    <subcellularLocation>
        <location evidence="2">Cell membrane</location>
        <topology evidence="2">Multi-pass membrane protein</topology>
    </subcellularLocation>
</comment>
<evidence type="ECO:0000256" key="1">
    <source>
        <dbReference type="ARBA" id="ARBA00000085"/>
    </source>
</evidence>
<accession>A0ABS1QQ43</accession>
<dbReference type="PRINTS" id="PR00344">
    <property type="entry name" value="BCTRLSENSOR"/>
</dbReference>
<feature type="modified residue" description="4-aspartylphosphate" evidence="13">
    <location>
        <position position="524"/>
    </location>
</feature>
<dbReference type="InterPro" id="IPR036097">
    <property type="entry name" value="HisK_dim/P_sf"/>
</dbReference>
<dbReference type="InterPro" id="IPR036641">
    <property type="entry name" value="HPT_dom_sf"/>
</dbReference>
<dbReference type="Pfam" id="PF02518">
    <property type="entry name" value="HATPase_c"/>
    <property type="match status" value="1"/>
</dbReference>
<evidence type="ECO:0000256" key="11">
    <source>
        <dbReference type="ARBA" id="ARBA00023136"/>
    </source>
</evidence>
<dbReference type="InterPro" id="IPR036890">
    <property type="entry name" value="HATPase_C_sf"/>
</dbReference>
<reference evidence="19" key="1">
    <citation type="submission" date="2021-01" db="EMBL/GenBank/DDBJ databases">
        <title>Genome public.</title>
        <authorList>
            <person name="Liu C."/>
            <person name="Sun Q."/>
        </authorList>
    </citation>
    <scope>NUCLEOTIDE SEQUENCE [LARGE SCALE GENOMIC DNA]</scope>
    <source>
        <strain evidence="19">CGMCC 1.18722</strain>
    </source>
</reference>